<protein>
    <recommendedName>
        <fullName evidence="4">Sfi1 spindle body domain-containing protein</fullName>
    </recommendedName>
</protein>
<gene>
    <name evidence="2" type="ORF">BSTOLATCC_MIC27448</name>
</gene>
<keyword evidence="3" id="KW-1185">Reference proteome</keyword>
<comment type="caution">
    <text evidence="2">The sequence shown here is derived from an EMBL/GenBank/DDBJ whole genome shotgun (WGS) entry which is preliminary data.</text>
</comment>
<feature type="compositionally biased region" description="Low complexity" evidence="1">
    <location>
        <begin position="80"/>
        <end position="89"/>
    </location>
</feature>
<organism evidence="2 3">
    <name type="scientific">Blepharisma stoltei</name>
    <dbReference type="NCBI Taxonomy" id="1481888"/>
    <lineage>
        <taxon>Eukaryota</taxon>
        <taxon>Sar</taxon>
        <taxon>Alveolata</taxon>
        <taxon>Ciliophora</taxon>
        <taxon>Postciliodesmatophora</taxon>
        <taxon>Heterotrichea</taxon>
        <taxon>Heterotrichida</taxon>
        <taxon>Blepharismidae</taxon>
        <taxon>Blepharisma</taxon>
    </lineage>
</organism>
<dbReference type="EMBL" id="CAJZBQ010000027">
    <property type="protein sequence ID" value="CAG9320871.1"/>
    <property type="molecule type" value="Genomic_DNA"/>
</dbReference>
<dbReference type="Proteomes" id="UP001162131">
    <property type="component" value="Unassembled WGS sequence"/>
</dbReference>
<evidence type="ECO:0000256" key="1">
    <source>
        <dbReference type="SAM" id="MobiDB-lite"/>
    </source>
</evidence>
<reference evidence="2" key="1">
    <citation type="submission" date="2021-09" db="EMBL/GenBank/DDBJ databases">
        <authorList>
            <consortium name="AG Swart"/>
            <person name="Singh M."/>
            <person name="Singh A."/>
            <person name="Seah K."/>
            <person name="Emmerich C."/>
        </authorList>
    </citation>
    <scope>NUCLEOTIDE SEQUENCE</scope>
    <source>
        <strain evidence="2">ATCC30299</strain>
    </source>
</reference>
<proteinExistence type="predicted"/>
<name>A0AAU9J3Q2_9CILI</name>
<dbReference type="AlphaFoldDB" id="A0AAU9J3Q2"/>
<evidence type="ECO:0000313" key="2">
    <source>
        <dbReference type="EMBL" id="CAG9320871.1"/>
    </source>
</evidence>
<evidence type="ECO:0000313" key="3">
    <source>
        <dbReference type="Proteomes" id="UP001162131"/>
    </source>
</evidence>
<evidence type="ECO:0008006" key="4">
    <source>
        <dbReference type="Google" id="ProtNLM"/>
    </source>
</evidence>
<feature type="region of interest" description="Disordered" evidence="1">
    <location>
        <begin position="68"/>
        <end position="105"/>
    </location>
</feature>
<sequence length="676" mass="79858">MARYRNPKSSSTNEVYSIISTLSKAENLNLAVQCIQNVAQEFQENDQEEPAPSVRKYISYVRRSYAGPENQLDREDSEGYSESSSSYKFSESRPPSRTDGSTFHSESIGYADDSIEYKAMVFSHSITKVMRRRYNHIFKLVVHPLFEKNQINLLRIKSHRTHVHKKFKKIKLTPSEKKNILTESIKRMVMSTKIHLDQDALYRWYFQSVKSHVYVPKFKVLPHSRLTSGVGVLDHIIRCGTLRYHGLMKEFLIKWKANTRIFYDKIDEIQNHKSAMKWLKKLSWASVHFYNTNAYLSVCEGFFRWKQLVLEDEINETKRKYEDYVSSAQNVALFGLSKIMIFKKKSYFDDIKQRSFKLTILRCKLQHLLHLIKKSLRTWLIRMKKPKVSQETNGKSHLQNLAHIVRYNIKTAFFKWKSLHKDDALLSSERFKFRKTILRNLNFILNRDLLRAFETWKSPEYIEEVEEIETVTRNVVTRVDEVIAVKIFTPKQKAFTSLEYMEEHKAEPLKKSHKIIKAALRNLDHILMICVLQAWTKWNQQVSGSFIEFPKQQKIIKFASYQLSYKPLCRIESSLNLDKSFVYSGESFYNSTLDTSSFLKNVNQEECPEGLSQIVSYLFNVKLQKSSLSKVTFFAWQAKSQERNLKRKNLHTLIKIIENYLRKTERKFFEKWVSIA</sequence>
<accession>A0AAU9J3Q2</accession>